<comment type="caution">
    <text evidence="2">The sequence shown here is derived from an EMBL/GenBank/DDBJ whole genome shotgun (WGS) entry which is preliminary data.</text>
</comment>
<organism evidence="2 3">
    <name type="scientific">Puccinia striiformis</name>
    <dbReference type="NCBI Taxonomy" id="27350"/>
    <lineage>
        <taxon>Eukaryota</taxon>
        <taxon>Fungi</taxon>
        <taxon>Dikarya</taxon>
        <taxon>Basidiomycota</taxon>
        <taxon>Pucciniomycotina</taxon>
        <taxon>Pucciniomycetes</taxon>
        <taxon>Pucciniales</taxon>
        <taxon>Pucciniaceae</taxon>
        <taxon>Puccinia</taxon>
    </lineage>
</organism>
<protein>
    <submittedName>
        <fullName evidence="2">Uncharacterized protein</fullName>
    </submittedName>
</protein>
<dbReference type="EMBL" id="PKSL01000130">
    <property type="protein sequence ID" value="POW03128.1"/>
    <property type="molecule type" value="Genomic_DNA"/>
</dbReference>
<evidence type="ECO:0000313" key="2">
    <source>
        <dbReference type="EMBL" id="POW03128.1"/>
    </source>
</evidence>
<dbReference type="AlphaFoldDB" id="A0A2S4V0T1"/>
<feature type="compositionally biased region" description="Basic and acidic residues" evidence="1">
    <location>
        <begin position="25"/>
        <end position="37"/>
    </location>
</feature>
<reference evidence="2" key="1">
    <citation type="submission" date="2017-12" db="EMBL/GenBank/DDBJ databases">
        <title>Gene loss provides genomic basis for host adaptation in cereal stripe rust fungi.</title>
        <authorList>
            <person name="Xia C."/>
        </authorList>
    </citation>
    <scope>NUCLEOTIDE SEQUENCE [LARGE SCALE GENOMIC DNA]</scope>
    <source>
        <strain evidence="2">93-210</strain>
    </source>
</reference>
<sequence>MPGWTPRASVISARRPVGTPLELARSNRQEIHSDPRLFHHSPQTSELHPTESVDEFASTARPIYSSTSRSSFCRAATVAGVSEDEQGDMALAAVQEELARDGLYFSHATDDLEGCYGRLDSASVAAYGDLDNQRWANEEEKYVHSPSKSPTTCHSPPLHQAHASGLLQGARRYRVLGRVRRRHRRDVEQPPTTQPT</sequence>
<proteinExistence type="predicted"/>
<feature type="region of interest" description="Disordered" evidence="1">
    <location>
        <begin position="142"/>
        <end position="168"/>
    </location>
</feature>
<evidence type="ECO:0000256" key="1">
    <source>
        <dbReference type="SAM" id="MobiDB-lite"/>
    </source>
</evidence>
<evidence type="ECO:0000313" key="3">
    <source>
        <dbReference type="Proteomes" id="UP000239156"/>
    </source>
</evidence>
<dbReference type="VEuPathDB" id="FungiDB:PSHT_15436"/>
<gene>
    <name evidence="2" type="ORF">PSTT_11250</name>
</gene>
<accession>A0A2S4V0T1</accession>
<dbReference type="VEuPathDB" id="FungiDB:PSTT_11250"/>
<keyword evidence="3" id="KW-1185">Reference proteome</keyword>
<dbReference type="Proteomes" id="UP000239156">
    <property type="component" value="Unassembled WGS sequence"/>
</dbReference>
<feature type="region of interest" description="Disordered" evidence="1">
    <location>
        <begin position="1"/>
        <end position="52"/>
    </location>
</feature>
<name>A0A2S4V0T1_9BASI</name>